<evidence type="ECO:0000256" key="2">
    <source>
        <dbReference type="ARBA" id="ARBA00008661"/>
    </source>
</evidence>
<dbReference type="EMBL" id="JANEYG010000020">
    <property type="protein sequence ID" value="KAJ8919104.1"/>
    <property type="molecule type" value="Genomic_DNA"/>
</dbReference>
<dbReference type="GO" id="GO:0000139">
    <property type="term" value="C:Golgi membrane"/>
    <property type="evidence" value="ECO:0007669"/>
    <property type="project" value="UniProtKB-SubCell"/>
</dbReference>
<sequence>METKLGRPFRPVLVRKGRLYGEKGGLLAQMQMTKFASRKGETWGQYDEDIKVLFLMGLEEDNTVRTEKLEEEIKHYGDIVQGNFLDTYHNLTYKHVMGLKYVVYHCPVAKFIFKVDDDVFVNVPILKQFIISYVYENGRPTKIFCSRFHHNPVLRSGKWATSVEDFPENYYPDHCSGFAILYPKELIFPLYTVAQKSKFFWVDDVFVSGICAQKLNISHIGIENLVLSNTDILKIVDLSFTNVTTHFLIGRMNLSENEIRSLWKFVISSIHEKLLKINALTYTGDIYPLLTCKCIAEGTLIWFYENPFPSKPPIKC</sequence>
<evidence type="ECO:0000313" key="12">
    <source>
        <dbReference type="Proteomes" id="UP001159042"/>
    </source>
</evidence>
<dbReference type="Pfam" id="PF01762">
    <property type="entry name" value="Galactosyl_T"/>
    <property type="match status" value="1"/>
</dbReference>
<keyword evidence="5" id="KW-0812">Transmembrane</keyword>
<comment type="similarity">
    <text evidence="2 10">Belongs to the glycosyltransferase 31 family.</text>
</comment>
<dbReference type="PANTHER" id="PTHR11214">
    <property type="entry name" value="BETA-1,3-N-ACETYLGLUCOSAMINYLTRANSFERASE"/>
    <property type="match status" value="1"/>
</dbReference>
<comment type="subcellular location">
    <subcellularLocation>
        <location evidence="1 10">Golgi apparatus membrane</location>
        <topology evidence="1 10">Single-pass type II membrane protein</topology>
    </subcellularLocation>
</comment>
<dbReference type="Gene3D" id="3.90.550.50">
    <property type="match status" value="1"/>
</dbReference>
<proteinExistence type="inferred from homology"/>
<organism evidence="11 12">
    <name type="scientific">Exocentrus adspersus</name>
    <dbReference type="NCBI Taxonomy" id="1586481"/>
    <lineage>
        <taxon>Eukaryota</taxon>
        <taxon>Metazoa</taxon>
        <taxon>Ecdysozoa</taxon>
        <taxon>Arthropoda</taxon>
        <taxon>Hexapoda</taxon>
        <taxon>Insecta</taxon>
        <taxon>Pterygota</taxon>
        <taxon>Neoptera</taxon>
        <taxon>Endopterygota</taxon>
        <taxon>Coleoptera</taxon>
        <taxon>Polyphaga</taxon>
        <taxon>Cucujiformia</taxon>
        <taxon>Chrysomeloidea</taxon>
        <taxon>Cerambycidae</taxon>
        <taxon>Lamiinae</taxon>
        <taxon>Acanthocinini</taxon>
        <taxon>Exocentrus</taxon>
    </lineage>
</organism>
<evidence type="ECO:0000256" key="6">
    <source>
        <dbReference type="ARBA" id="ARBA00022968"/>
    </source>
</evidence>
<gene>
    <name evidence="11" type="ORF">NQ315_012089</name>
</gene>
<evidence type="ECO:0000256" key="8">
    <source>
        <dbReference type="ARBA" id="ARBA00023034"/>
    </source>
</evidence>
<dbReference type="Proteomes" id="UP001159042">
    <property type="component" value="Unassembled WGS sequence"/>
</dbReference>
<keyword evidence="4" id="KW-0808">Transferase</keyword>
<dbReference type="GO" id="GO:0016758">
    <property type="term" value="F:hexosyltransferase activity"/>
    <property type="evidence" value="ECO:0007669"/>
    <property type="project" value="InterPro"/>
</dbReference>
<comment type="caution">
    <text evidence="11">The sequence shown here is derived from an EMBL/GenBank/DDBJ whole genome shotgun (WGS) entry which is preliminary data.</text>
</comment>
<evidence type="ECO:0000256" key="5">
    <source>
        <dbReference type="ARBA" id="ARBA00022692"/>
    </source>
</evidence>
<evidence type="ECO:0000256" key="4">
    <source>
        <dbReference type="ARBA" id="ARBA00022679"/>
    </source>
</evidence>
<reference evidence="11 12" key="1">
    <citation type="journal article" date="2023" name="Insect Mol. Biol.">
        <title>Genome sequencing provides insights into the evolution of gene families encoding plant cell wall-degrading enzymes in longhorned beetles.</title>
        <authorList>
            <person name="Shin N.R."/>
            <person name="Okamura Y."/>
            <person name="Kirsch R."/>
            <person name="Pauchet Y."/>
        </authorList>
    </citation>
    <scope>NUCLEOTIDE SEQUENCE [LARGE SCALE GENOMIC DNA]</scope>
    <source>
        <strain evidence="11">EAD_L_NR</strain>
    </source>
</reference>
<keyword evidence="9" id="KW-0472">Membrane</keyword>
<keyword evidence="6" id="KW-0735">Signal-anchor</keyword>
<accession>A0AAV8VXV9</accession>
<evidence type="ECO:0000313" key="11">
    <source>
        <dbReference type="EMBL" id="KAJ8919104.1"/>
    </source>
</evidence>
<dbReference type="AlphaFoldDB" id="A0AAV8VXV9"/>
<evidence type="ECO:0000256" key="1">
    <source>
        <dbReference type="ARBA" id="ARBA00004323"/>
    </source>
</evidence>
<evidence type="ECO:0000256" key="10">
    <source>
        <dbReference type="RuleBase" id="RU363063"/>
    </source>
</evidence>
<protein>
    <recommendedName>
        <fullName evidence="10">Hexosyltransferase</fullName>
        <ecNumber evidence="10">2.4.1.-</ecNumber>
    </recommendedName>
</protein>
<dbReference type="EC" id="2.4.1.-" evidence="10"/>
<evidence type="ECO:0000256" key="9">
    <source>
        <dbReference type="ARBA" id="ARBA00023136"/>
    </source>
</evidence>
<dbReference type="PANTHER" id="PTHR11214:SF376">
    <property type="entry name" value="HEXOSYLTRANSFERASE"/>
    <property type="match status" value="1"/>
</dbReference>
<name>A0AAV8VXV9_9CUCU</name>
<keyword evidence="3 10" id="KW-0328">Glycosyltransferase</keyword>
<keyword evidence="12" id="KW-1185">Reference proteome</keyword>
<evidence type="ECO:0000256" key="3">
    <source>
        <dbReference type="ARBA" id="ARBA00022676"/>
    </source>
</evidence>
<dbReference type="InterPro" id="IPR002659">
    <property type="entry name" value="Glyco_trans_31"/>
</dbReference>
<keyword evidence="7" id="KW-1133">Transmembrane helix</keyword>
<dbReference type="GO" id="GO:0006493">
    <property type="term" value="P:protein O-linked glycosylation"/>
    <property type="evidence" value="ECO:0007669"/>
    <property type="project" value="TreeGrafter"/>
</dbReference>
<keyword evidence="8 10" id="KW-0333">Golgi apparatus</keyword>
<evidence type="ECO:0000256" key="7">
    <source>
        <dbReference type="ARBA" id="ARBA00022989"/>
    </source>
</evidence>